<accession>A0ABT7NEH6</accession>
<gene>
    <name evidence="1" type="ORF">QTH91_17140</name>
</gene>
<dbReference type="EMBL" id="JASZYV010000003">
    <property type="protein sequence ID" value="MDM0046220.1"/>
    <property type="molecule type" value="Genomic_DNA"/>
</dbReference>
<name>A0ABT7NEH6_9BURK</name>
<comment type="caution">
    <text evidence="1">The sequence shown here is derived from an EMBL/GenBank/DDBJ whole genome shotgun (WGS) entry which is preliminary data.</text>
</comment>
<evidence type="ECO:0000313" key="1">
    <source>
        <dbReference type="EMBL" id="MDM0046220.1"/>
    </source>
</evidence>
<dbReference type="RefSeq" id="WP_286661305.1">
    <property type="nucleotide sequence ID" value="NZ_JASZYV010000003.1"/>
</dbReference>
<dbReference type="Proteomes" id="UP001174908">
    <property type="component" value="Unassembled WGS sequence"/>
</dbReference>
<evidence type="ECO:0008006" key="3">
    <source>
        <dbReference type="Google" id="ProtNLM"/>
    </source>
</evidence>
<protein>
    <recommendedName>
        <fullName evidence="3">Protein NO VEIN C-terminal domain-containing protein</fullName>
    </recommendedName>
</protein>
<reference evidence="1" key="1">
    <citation type="submission" date="2023-06" db="EMBL/GenBank/DDBJ databases">
        <authorList>
            <person name="Jiang Y."/>
            <person name="Liu Q."/>
        </authorList>
    </citation>
    <scope>NUCLEOTIDE SEQUENCE</scope>
    <source>
        <strain evidence="1">CGMCC 1.12089</strain>
    </source>
</reference>
<sequence length="302" mass="32792">MESEVDPKVLAVIEEERLSGPPLTPVEVLSKLGVLEARSKPFESAWLATGDSVVAAIWAEYVNVAANGQWYIVESLNAEVRADGRERNATQAQRAEFRLAQLKRAFEAGQGFRAVLQTNRLGIVEAESNRSAKISIRVRDDEEWHVASWSEELQLAVLVRGARGWQPTVDELKSARRSHALPGGAAADGDAAQGASAQDVDEAAKGYIIRHFSSYGYQAEDVSSQALGYDVEVKDKKGGLLLRVCVRGASVGVQTRKLSPQEQASAKGEKLWRLFVVADALTGAAKHKIYKADEVAQVLPDA</sequence>
<organism evidence="1 2">
    <name type="scientific">Variovorax dokdonensis</name>
    <dbReference type="NCBI Taxonomy" id="344883"/>
    <lineage>
        <taxon>Bacteria</taxon>
        <taxon>Pseudomonadati</taxon>
        <taxon>Pseudomonadota</taxon>
        <taxon>Betaproteobacteria</taxon>
        <taxon>Burkholderiales</taxon>
        <taxon>Comamonadaceae</taxon>
        <taxon>Variovorax</taxon>
    </lineage>
</organism>
<evidence type="ECO:0000313" key="2">
    <source>
        <dbReference type="Proteomes" id="UP001174908"/>
    </source>
</evidence>
<proteinExistence type="predicted"/>
<keyword evidence="2" id="KW-1185">Reference proteome</keyword>